<dbReference type="AlphaFoldDB" id="A0A2A6E495"/>
<proteinExistence type="predicted"/>
<dbReference type="Pfam" id="PF13472">
    <property type="entry name" value="Lipase_GDSL_2"/>
    <property type="match status" value="1"/>
</dbReference>
<dbReference type="GO" id="GO:0004622">
    <property type="term" value="F:phosphatidylcholine lysophospholipase activity"/>
    <property type="evidence" value="ECO:0007669"/>
    <property type="project" value="TreeGrafter"/>
</dbReference>
<dbReference type="InterPro" id="IPR051532">
    <property type="entry name" value="Ester_Hydrolysis_Enzymes"/>
</dbReference>
<organism evidence="3 4">
    <name type="scientific">Candidatus Reconcilbacillus cellulovorans</name>
    <dbReference type="NCBI Taxonomy" id="1906605"/>
    <lineage>
        <taxon>Bacteria</taxon>
        <taxon>Bacillati</taxon>
        <taxon>Bacillota</taxon>
        <taxon>Bacilli</taxon>
        <taxon>Bacillales</taxon>
        <taxon>Paenibacillaceae</taxon>
        <taxon>Candidatus Reconcilbacillus</taxon>
    </lineage>
</organism>
<evidence type="ECO:0000259" key="2">
    <source>
        <dbReference type="Pfam" id="PF13472"/>
    </source>
</evidence>
<dbReference type="Proteomes" id="UP000243688">
    <property type="component" value="Unassembled WGS sequence"/>
</dbReference>
<evidence type="ECO:0000313" key="3">
    <source>
        <dbReference type="EMBL" id="PDO11646.1"/>
    </source>
</evidence>
<dbReference type="SUPFAM" id="SSF52266">
    <property type="entry name" value="SGNH hydrolase"/>
    <property type="match status" value="1"/>
</dbReference>
<name>A0A2A6E495_9BACL</name>
<dbReference type="InterPro" id="IPR036514">
    <property type="entry name" value="SGNH_hydro_sf"/>
</dbReference>
<dbReference type="Gene3D" id="3.40.50.1110">
    <property type="entry name" value="SGNH hydrolase"/>
    <property type="match status" value="1"/>
</dbReference>
<accession>A0A2A6E495</accession>
<feature type="region of interest" description="Disordered" evidence="1">
    <location>
        <begin position="36"/>
        <end position="58"/>
    </location>
</feature>
<protein>
    <recommendedName>
        <fullName evidence="2">SGNH hydrolase-type esterase domain-containing protein</fullName>
    </recommendedName>
</protein>
<dbReference type="PANTHER" id="PTHR30383:SF27">
    <property type="entry name" value="SPORE GERMINATION LIPASE LIPC"/>
    <property type="match status" value="1"/>
</dbReference>
<feature type="domain" description="SGNH hydrolase-type esterase" evidence="2">
    <location>
        <begin position="66"/>
        <end position="260"/>
    </location>
</feature>
<dbReference type="PANTHER" id="PTHR30383">
    <property type="entry name" value="THIOESTERASE 1/PROTEASE 1/LYSOPHOSPHOLIPASE L1"/>
    <property type="match status" value="1"/>
</dbReference>
<sequence length="279" mass="29645">MIRSDRMWRLFALPALAVWLTLAAGFVRAVDETTGAPEAGVSSGLPVSPAPTDGTGARDGELRIAALGDSLTTGVGDDGGKGYVGRVRERLEAETGRKAVVVNFSIPGLTTEGLLAQLGQQAHIGRTVAEADVVLLTIGGNDLFGIARDVFDPGRDTFDLDRVEARIPAAIANFAAVMDKLAGWNSRAPIVYIAPYNPFYDVDEGAKAARGVALWNARAMEVVAGKRNGVFIGTADLFQVQFSARIARDHFHPNERGYEAIAERVVQALAEQEAVRDGG</sequence>
<dbReference type="InterPro" id="IPR013830">
    <property type="entry name" value="SGNH_hydro"/>
</dbReference>
<evidence type="ECO:0000256" key="1">
    <source>
        <dbReference type="SAM" id="MobiDB-lite"/>
    </source>
</evidence>
<dbReference type="EMBL" id="MOXJ01000001">
    <property type="protein sequence ID" value="PDO11646.1"/>
    <property type="molecule type" value="Genomic_DNA"/>
</dbReference>
<gene>
    <name evidence="3" type="ORF">BLM47_00540</name>
</gene>
<reference evidence="3 4" key="1">
    <citation type="submission" date="2016-12" db="EMBL/GenBank/DDBJ databases">
        <title>Candidatus Reconcilibacillus cellulovorans genome.</title>
        <authorList>
            <person name="Kolinko S."/>
            <person name="Wu Y.-W."/>
            <person name="Tachea F."/>
            <person name="Denzel E."/>
            <person name="Hiras J."/>
            <person name="Baecker N."/>
            <person name="Chan L.J."/>
            <person name="Eichorst S.A."/>
            <person name="Frey D."/>
            <person name="Adams P.D."/>
            <person name="Pray T."/>
            <person name="Tanjore D."/>
            <person name="Petzold C.J."/>
            <person name="Gladden J.M."/>
            <person name="Simmons B.A."/>
            <person name="Singer S.W."/>
        </authorList>
    </citation>
    <scope>NUCLEOTIDE SEQUENCE [LARGE SCALE GENOMIC DNA]</scope>
    <source>
        <strain evidence="3">JTherm</strain>
    </source>
</reference>
<evidence type="ECO:0000313" key="4">
    <source>
        <dbReference type="Proteomes" id="UP000243688"/>
    </source>
</evidence>
<comment type="caution">
    <text evidence="3">The sequence shown here is derived from an EMBL/GenBank/DDBJ whole genome shotgun (WGS) entry which is preliminary data.</text>
</comment>